<keyword evidence="4 8" id="KW-0031">Aminopeptidase</keyword>
<evidence type="ECO:0000256" key="2">
    <source>
        <dbReference type="ARBA" id="ARBA00004496"/>
    </source>
</evidence>
<dbReference type="InterPro" id="IPR029058">
    <property type="entry name" value="AB_hydrolase_fold"/>
</dbReference>
<evidence type="ECO:0000259" key="10">
    <source>
        <dbReference type="Pfam" id="PF00561"/>
    </source>
</evidence>
<gene>
    <name evidence="11" type="primary">pip</name>
    <name evidence="11" type="ORF">GCM10009839_59870</name>
</gene>
<reference evidence="11 12" key="1">
    <citation type="journal article" date="2019" name="Int. J. Syst. Evol. Microbiol.">
        <title>The Global Catalogue of Microorganisms (GCM) 10K type strain sequencing project: providing services to taxonomists for standard genome sequencing and annotation.</title>
        <authorList>
            <consortium name="The Broad Institute Genomics Platform"/>
            <consortium name="The Broad Institute Genome Sequencing Center for Infectious Disease"/>
            <person name="Wu L."/>
            <person name="Ma J."/>
        </authorList>
    </citation>
    <scope>NUCLEOTIDE SEQUENCE [LARGE SCALE GENOMIC DNA]</scope>
    <source>
        <strain evidence="11 12">JCM 16014</strain>
    </source>
</reference>
<keyword evidence="12" id="KW-1185">Reference proteome</keyword>
<name>A0ABN2V0P3_9ACTN</name>
<dbReference type="SUPFAM" id="SSF53474">
    <property type="entry name" value="alpha/beta-Hydrolases"/>
    <property type="match status" value="1"/>
</dbReference>
<evidence type="ECO:0000256" key="6">
    <source>
        <dbReference type="ARBA" id="ARBA00022670"/>
    </source>
</evidence>
<protein>
    <recommendedName>
        <fullName evidence="8 9">Proline iminopeptidase</fullName>
        <shortName evidence="8">PIP</shortName>
        <ecNumber evidence="8 9">3.4.11.5</ecNumber>
    </recommendedName>
    <alternativeName>
        <fullName evidence="8">Prolyl aminopeptidase</fullName>
    </alternativeName>
</protein>
<evidence type="ECO:0000256" key="5">
    <source>
        <dbReference type="ARBA" id="ARBA00022490"/>
    </source>
</evidence>
<dbReference type="InterPro" id="IPR002410">
    <property type="entry name" value="Peptidase_S33"/>
</dbReference>
<dbReference type="InterPro" id="IPR005944">
    <property type="entry name" value="Pro_iminopeptidase"/>
</dbReference>
<evidence type="ECO:0000256" key="8">
    <source>
        <dbReference type="PIRNR" id="PIRNR006431"/>
    </source>
</evidence>
<dbReference type="PANTHER" id="PTHR43722:SF1">
    <property type="entry name" value="PROLINE IMINOPEPTIDASE"/>
    <property type="match status" value="1"/>
</dbReference>
<evidence type="ECO:0000256" key="1">
    <source>
        <dbReference type="ARBA" id="ARBA00001585"/>
    </source>
</evidence>
<dbReference type="Pfam" id="PF00561">
    <property type="entry name" value="Abhydrolase_1"/>
    <property type="match status" value="1"/>
</dbReference>
<accession>A0ABN2V0P3</accession>
<comment type="subcellular location">
    <subcellularLocation>
        <location evidence="2 8">Cytoplasm</location>
    </subcellularLocation>
</comment>
<sequence>MAPYATGFLDTGDGNRIYYEKLGNPDGKPAVNLHGGPGSGSLVGPTRGWDPETWHVIRFDQRGCGRSTPHASDPATDMSLNTTPHLIADIELLREHLGIERWLVKGGSWGATLSLAYAEQHPERVSEMIIPAVTMTRPEETDWLYRGVGRFFPEALDRFQKHVPEDERDDLLAAYARLLASPDRAVQEAAAAEWVRWEDTVVSLEPQNTSGDHYSSRIDDARLAFVRICAHYFSNNAWLEDGQILRDIHKLHGIPAALVHGRHDLGSPLYTAWQIAQAWPDATLYVIEDSGHTGSQEMSRILNQVTAEFAAR</sequence>
<dbReference type="EMBL" id="BAAAQN010000042">
    <property type="protein sequence ID" value="GAA2047070.1"/>
    <property type="molecule type" value="Genomic_DNA"/>
</dbReference>
<comment type="catalytic activity">
    <reaction evidence="1 8 9">
        <text>Release of N-terminal proline from a peptide.</text>
        <dbReference type="EC" id="3.4.11.5"/>
    </reaction>
</comment>
<organism evidence="11 12">
    <name type="scientific">Catenulispora yoronensis</name>
    <dbReference type="NCBI Taxonomy" id="450799"/>
    <lineage>
        <taxon>Bacteria</taxon>
        <taxon>Bacillati</taxon>
        <taxon>Actinomycetota</taxon>
        <taxon>Actinomycetes</taxon>
        <taxon>Catenulisporales</taxon>
        <taxon>Catenulisporaceae</taxon>
        <taxon>Catenulispora</taxon>
    </lineage>
</organism>
<dbReference type="PRINTS" id="PR00111">
    <property type="entry name" value="ABHYDROLASE"/>
</dbReference>
<dbReference type="Proteomes" id="UP001500751">
    <property type="component" value="Unassembled WGS sequence"/>
</dbReference>
<comment type="caution">
    <text evidence="11">The sequence shown here is derived from an EMBL/GenBank/DDBJ whole genome shotgun (WGS) entry which is preliminary data.</text>
</comment>
<dbReference type="PANTHER" id="PTHR43722">
    <property type="entry name" value="PROLINE IMINOPEPTIDASE"/>
    <property type="match status" value="1"/>
</dbReference>
<evidence type="ECO:0000256" key="7">
    <source>
        <dbReference type="ARBA" id="ARBA00022801"/>
    </source>
</evidence>
<dbReference type="InterPro" id="IPR000073">
    <property type="entry name" value="AB_hydrolase_1"/>
</dbReference>
<dbReference type="PRINTS" id="PR00793">
    <property type="entry name" value="PROAMNOPTASE"/>
</dbReference>
<dbReference type="NCBIfam" id="TIGR01249">
    <property type="entry name" value="pro_imino_pep_1"/>
    <property type="match status" value="1"/>
</dbReference>
<dbReference type="Gene3D" id="3.40.50.1820">
    <property type="entry name" value="alpha/beta hydrolase"/>
    <property type="match status" value="1"/>
</dbReference>
<evidence type="ECO:0000256" key="9">
    <source>
        <dbReference type="RuleBase" id="RU003421"/>
    </source>
</evidence>
<keyword evidence="7 8" id="KW-0378">Hydrolase</keyword>
<proteinExistence type="inferred from homology"/>
<evidence type="ECO:0000313" key="12">
    <source>
        <dbReference type="Proteomes" id="UP001500751"/>
    </source>
</evidence>
<evidence type="ECO:0000256" key="3">
    <source>
        <dbReference type="ARBA" id="ARBA00010088"/>
    </source>
</evidence>
<comment type="similarity">
    <text evidence="3 8 9">Belongs to the peptidase S33 family.</text>
</comment>
<evidence type="ECO:0000313" key="11">
    <source>
        <dbReference type="EMBL" id="GAA2047070.1"/>
    </source>
</evidence>
<evidence type="ECO:0000256" key="4">
    <source>
        <dbReference type="ARBA" id="ARBA00022438"/>
    </source>
</evidence>
<dbReference type="EC" id="3.4.11.5" evidence="8 9"/>
<keyword evidence="5 8" id="KW-0963">Cytoplasm</keyword>
<dbReference type="GO" id="GO:0004177">
    <property type="term" value="F:aminopeptidase activity"/>
    <property type="evidence" value="ECO:0007669"/>
    <property type="project" value="UniProtKB-KW"/>
</dbReference>
<feature type="domain" description="AB hydrolase-1" evidence="10">
    <location>
        <begin position="31"/>
        <end position="293"/>
    </location>
</feature>
<dbReference type="PIRSF" id="PIRSF006431">
    <property type="entry name" value="Pept_S33"/>
    <property type="match status" value="1"/>
</dbReference>
<keyword evidence="6 8" id="KW-0645">Protease</keyword>